<protein>
    <submittedName>
        <fullName evidence="2">LmbE family N-acetylglucosaminyl deacetylase</fullName>
    </submittedName>
</protein>
<evidence type="ECO:0000313" key="3">
    <source>
        <dbReference type="Proteomes" id="UP000535890"/>
    </source>
</evidence>
<dbReference type="InterPro" id="IPR003737">
    <property type="entry name" value="GlcNAc_PI_deacetylase-related"/>
</dbReference>
<dbReference type="RefSeq" id="WP_179795871.1">
    <property type="nucleotide sequence ID" value="NZ_BAABHP010000006.1"/>
</dbReference>
<dbReference type="PANTHER" id="PTHR12993:SF26">
    <property type="entry name" value="1D-MYO-INOSITOL 2-ACETAMIDO-2-DEOXY-ALPHA-D-GLUCOPYRANOSIDE DEACETYLASE"/>
    <property type="match status" value="1"/>
</dbReference>
<dbReference type="EMBL" id="JACCBN010000001">
    <property type="protein sequence ID" value="NYD38419.1"/>
    <property type="molecule type" value="Genomic_DNA"/>
</dbReference>
<organism evidence="2 3">
    <name type="scientific">Actinomycetospora corticicola</name>
    <dbReference type="NCBI Taxonomy" id="663602"/>
    <lineage>
        <taxon>Bacteria</taxon>
        <taxon>Bacillati</taxon>
        <taxon>Actinomycetota</taxon>
        <taxon>Actinomycetes</taxon>
        <taxon>Pseudonocardiales</taxon>
        <taxon>Pseudonocardiaceae</taxon>
        <taxon>Actinomycetospora</taxon>
    </lineage>
</organism>
<keyword evidence="3" id="KW-1185">Reference proteome</keyword>
<name>A0A7Y9DZG4_9PSEU</name>
<evidence type="ECO:0000256" key="1">
    <source>
        <dbReference type="ARBA" id="ARBA00022833"/>
    </source>
</evidence>
<gene>
    <name evidence="2" type="ORF">BJ983_004521</name>
</gene>
<sequence>MATLVTFHAHPDDECITCGGVMRAAADAGHRVVLVIATGGEHGEIVPNVLDEGETLAHRRHAETLESARILGAARTEFLGYVDSGMVGTATNTAEGAFAAADVEEAAERLATILREEDADVLTHYDDHGGYGHPDHVQVHHVGQRAAELAGTPRVYQATTNRDEMRRLMAMAREMGLGLGDGEGPDERELAAMGTPEAELTTRVDVTPWLGAKRDAMRAHASQIAPDSFFLALPDEAFAAAFGTEWFLRVGEPTGGPFETDLFGPGAA</sequence>
<keyword evidence="1" id="KW-0862">Zinc</keyword>
<dbReference type="Proteomes" id="UP000535890">
    <property type="component" value="Unassembled WGS sequence"/>
</dbReference>
<accession>A0A7Y9DZG4</accession>
<proteinExistence type="predicted"/>
<comment type="caution">
    <text evidence="2">The sequence shown here is derived from an EMBL/GenBank/DDBJ whole genome shotgun (WGS) entry which is preliminary data.</text>
</comment>
<evidence type="ECO:0000313" key="2">
    <source>
        <dbReference type="EMBL" id="NYD38419.1"/>
    </source>
</evidence>
<dbReference type="SUPFAM" id="SSF102588">
    <property type="entry name" value="LmbE-like"/>
    <property type="match status" value="1"/>
</dbReference>
<dbReference type="Gene3D" id="3.40.50.10320">
    <property type="entry name" value="LmbE-like"/>
    <property type="match status" value="1"/>
</dbReference>
<dbReference type="GO" id="GO:0016811">
    <property type="term" value="F:hydrolase activity, acting on carbon-nitrogen (but not peptide) bonds, in linear amides"/>
    <property type="evidence" value="ECO:0007669"/>
    <property type="project" value="TreeGrafter"/>
</dbReference>
<dbReference type="GO" id="GO:0016137">
    <property type="term" value="P:glycoside metabolic process"/>
    <property type="evidence" value="ECO:0007669"/>
    <property type="project" value="UniProtKB-ARBA"/>
</dbReference>
<dbReference type="AlphaFoldDB" id="A0A7Y9DZG4"/>
<dbReference type="PANTHER" id="PTHR12993">
    <property type="entry name" value="N-ACETYLGLUCOSAMINYL-PHOSPHATIDYLINOSITOL DE-N-ACETYLASE-RELATED"/>
    <property type="match status" value="1"/>
</dbReference>
<dbReference type="Pfam" id="PF02585">
    <property type="entry name" value="PIG-L"/>
    <property type="match status" value="1"/>
</dbReference>
<reference evidence="2 3" key="1">
    <citation type="submission" date="2020-07" db="EMBL/GenBank/DDBJ databases">
        <title>Sequencing the genomes of 1000 actinobacteria strains.</title>
        <authorList>
            <person name="Klenk H.-P."/>
        </authorList>
    </citation>
    <scope>NUCLEOTIDE SEQUENCE [LARGE SCALE GENOMIC DNA]</scope>
    <source>
        <strain evidence="2 3">DSM 45772</strain>
    </source>
</reference>
<dbReference type="InterPro" id="IPR024078">
    <property type="entry name" value="LmbE-like_dom_sf"/>
</dbReference>